<reference evidence="2" key="1">
    <citation type="submission" date="2020-12" db="EMBL/GenBank/DDBJ databases">
        <title>Metabolic potential, ecology and presence of endohyphal bacteria is reflected in genomic diversity of Mucoromycotina.</title>
        <authorList>
            <person name="Muszewska A."/>
            <person name="Okrasinska A."/>
            <person name="Steczkiewicz K."/>
            <person name="Drgas O."/>
            <person name="Orlowska M."/>
            <person name="Perlinska-Lenart U."/>
            <person name="Aleksandrzak-Piekarczyk T."/>
            <person name="Szatraj K."/>
            <person name="Zielenkiewicz U."/>
            <person name="Pilsyk S."/>
            <person name="Malc E."/>
            <person name="Mieczkowski P."/>
            <person name="Kruszewska J.S."/>
            <person name="Biernat P."/>
            <person name="Pawlowska J."/>
        </authorList>
    </citation>
    <scope>NUCLEOTIDE SEQUENCE</scope>
    <source>
        <strain evidence="2">WA0000067209</strain>
    </source>
</reference>
<dbReference type="Proteomes" id="UP000654370">
    <property type="component" value="Unassembled WGS sequence"/>
</dbReference>
<protein>
    <submittedName>
        <fullName evidence="2">Uncharacterized protein</fullName>
    </submittedName>
</protein>
<gene>
    <name evidence="2" type="ORF">INT43_005571</name>
</gene>
<dbReference type="OrthoDB" id="2372567at2759"/>
<proteinExistence type="predicted"/>
<evidence type="ECO:0000256" key="1">
    <source>
        <dbReference type="SAM" id="MobiDB-lite"/>
    </source>
</evidence>
<feature type="region of interest" description="Disordered" evidence="1">
    <location>
        <begin position="212"/>
        <end position="234"/>
    </location>
</feature>
<keyword evidence="3" id="KW-1185">Reference proteome</keyword>
<dbReference type="EMBL" id="JAEPQZ010000010">
    <property type="protein sequence ID" value="KAG2176337.1"/>
    <property type="molecule type" value="Genomic_DNA"/>
</dbReference>
<sequence length="289" mass="32834">MSTTSIHTDSVKLEPPNVNLIFKVPESLIAPTSMLNPYQSPLTEENLQTHTLECPSSRETKAQLILCYVTMQQNILEAEAQLRENAQIQAQEMVLVEFPRDSELIRETMCEMNKTRLSLAHSIRNNASASSLGASRRRTTLLSNVLEAQEEEEEVWNEKNRIRRNKLLNIFEKLSEPLKMLANSKSSKAGFVLSRTTASQHRRRGQQFGVNEDYDSGISVTSPKSKRNSIGGFSYQKDKTHSKLGTSYRDSIDEFAAYRYPKMIPARLSTDQSLRRHSTTDISYLATAW</sequence>
<evidence type="ECO:0000313" key="2">
    <source>
        <dbReference type="EMBL" id="KAG2176337.1"/>
    </source>
</evidence>
<accession>A0A8H7PLN2</accession>
<dbReference type="AlphaFoldDB" id="A0A8H7PLN2"/>
<comment type="caution">
    <text evidence="2">The sequence shown here is derived from an EMBL/GenBank/DDBJ whole genome shotgun (WGS) entry which is preliminary data.</text>
</comment>
<evidence type="ECO:0000313" key="3">
    <source>
        <dbReference type="Proteomes" id="UP000654370"/>
    </source>
</evidence>
<name>A0A8H7PLN2_MORIS</name>
<organism evidence="2 3">
    <name type="scientific">Mortierella isabellina</name>
    <name type="common">Filamentous fungus</name>
    <name type="synonym">Umbelopsis isabellina</name>
    <dbReference type="NCBI Taxonomy" id="91625"/>
    <lineage>
        <taxon>Eukaryota</taxon>
        <taxon>Fungi</taxon>
        <taxon>Fungi incertae sedis</taxon>
        <taxon>Mucoromycota</taxon>
        <taxon>Mucoromycotina</taxon>
        <taxon>Umbelopsidomycetes</taxon>
        <taxon>Umbelopsidales</taxon>
        <taxon>Umbelopsidaceae</taxon>
        <taxon>Umbelopsis</taxon>
    </lineage>
</organism>